<feature type="region of interest" description="Disordered" evidence="1">
    <location>
        <begin position="804"/>
        <end position="862"/>
    </location>
</feature>
<dbReference type="InterPro" id="IPR038769">
    <property type="entry name" value="MTC4"/>
</dbReference>
<feature type="compositionally biased region" description="Basic and acidic residues" evidence="1">
    <location>
        <begin position="824"/>
        <end position="841"/>
    </location>
</feature>
<name>A0A165JHE7_XYLHT</name>
<reference evidence="3 4" key="1">
    <citation type="journal article" date="2016" name="Fungal Biol.">
        <title>The genome of Xylona heveae provides a window into fungal endophytism.</title>
        <authorList>
            <person name="Gazis R."/>
            <person name="Kuo A."/>
            <person name="Riley R."/>
            <person name="LaButti K."/>
            <person name="Lipzen A."/>
            <person name="Lin J."/>
            <person name="Amirebrahimi M."/>
            <person name="Hesse C.N."/>
            <person name="Spatafora J.W."/>
            <person name="Henrissat B."/>
            <person name="Hainaut M."/>
            <person name="Grigoriev I.V."/>
            <person name="Hibbett D.S."/>
        </authorList>
    </citation>
    <scope>NUCLEOTIDE SEQUENCE [LARGE SCALE GENOMIC DNA]</scope>
    <source>
        <strain evidence="3 4">TC161</strain>
    </source>
</reference>
<feature type="compositionally biased region" description="Basic and acidic residues" evidence="1">
    <location>
        <begin position="1009"/>
        <end position="1022"/>
    </location>
</feature>
<feature type="region of interest" description="Disordered" evidence="1">
    <location>
        <begin position="472"/>
        <end position="495"/>
    </location>
</feature>
<feature type="compositionally biased region" description="Polar residues" evidence="1">
    <location>
        <begin position="890"/>
        <end position="908"/>
    </location>
</feature>
<proteinExistence type="predicted"/>
<feature type="transmembrane region" description="Helical" evidence="2">
    <location>
        <begin position="1248"/>
        <end position="1267"/>
    </location>
</feature>
<evidence type="ECO:0000313" key="3">
    <source>
        <dbReference type="EMBL" id="KZF26245.1"/>
    </source>
</evidence>
<organism evidence="3 4">
    <name type="scientific">Xylona heveae (strain CBS 132557 / TC161)</name>
    <dbReference type="NCBI Taxonomy" id="1328760"/>
    <lineage>
        <taxon>Eukaryota</taxon>
        <taxon>Fungi</taxon>
        <taxon>Dikarya</taxon>
        <taxon>Ascomycota</taxon>
        <taxon>Pezizomycotina</taxon>
        <taxon>Xylonomycetes</taxon>
        <taxon>Xylonales</taxon>
        <taxon>Xylonaceae</taxon>
        <taxon>Xylona</taxon>
    </lineage>
</organism>
<feature type="compositionally biased region" description="Polar residues" evidence="1">
    <location>
        <begin position="56"/>
        <end position="92"/>
    </location>
</feature>
<sequence>MSNPAESRASAPSASSASPQPSPASSSTLHSRRSRSPALYPDSPGLENGSFESPGPDSSPSIGNDGASTTWDNSPQSSPLGGSSRTNVASSRPHSHGGFLLDTALAPGRRTRPWPREGRYDLLDTKGKRRRLGADDGRAKMRNQPPRHFPSSPLATHSANATSDYGGTGNGGDEASSPIASRHNSPRQRLNNNGPSIRFQDVRQRDEGTPSIGLNTDPAQIVSLALNLSEGRRRTASAGRQPSISNRRISSIGQSQPPMDLPGFSYAEGPGGALREHLRQQRRISYNVPSTARKISTALGVGSPLGRGPTGDIGGSGEVDTFLLDPNFRYQFSASTLARAEKARNFFELAHEYRRLLQCLPPIKPQLPRGSKGTGSPNAQESLSRATTRSNDWHELGREYNPLQCIRNRKVRARERMSVDLDAQGWTDPDKVADWVDEIEAESGKGELAYGDGALFPPYGPGGPVQIGRDENAPSQSGVHRRGASTHVKPRRPRMDWSINPAENLADAFWLEQAGHRALIEDKDGFKLFPGASRPKPMSSHAPAYPPYNPSPNEVNASPAHEKIAMHPMNTQYGEGGIEFVREQLRLEKQLQNQSRGRSAESGSRKHRYRRQAREITPSVSPSSSESSDDEKARGIRGRLGRARRSRDEIESEAIEKRMLQMLEKDAKETGIEDFLASPRSGKGQGTALHNSSQQHLQLPNSHPDSVVEPNGLESRRQSHTTLSSHASTNQNQNGGSVQSLHDPDEVAPRTSFAEGSIPDIGVNGSAPASRAGSPIRKLFSAASSKGRKMEGYPISENDFAMEEGDDDVDFQDPTAVGPTRTLSHRDSAELGPRESMDSLRRGKRLKKEKENDAKGRGFFKGGKLEALLKREAARVGDIFWRKDEPSNAPIESSRSSIEADMSNTESDASFPVAKKPRTRDGDQRGKDDSPSLSRKTTIEPPPKYHMDNLPTFTSRRAPQSSIPEIRTPVEDRQAERNQLDPQKRDEPAQRSTQDISRQLSQEPVGSKTDLEDSSRFTSRTDLERMETPQNLTGGDTLINAALGLPGRVFRAYGPPVTGLASLGVTQDNKASHRPRLEGMRHWSIADRELPPVQTAVTRQEIARVRALLLCSGVKAKEINRRAKEVRSPEDSLVSLVKQPVHGVPRVDEHMVAAHFISKEFDAGVQRFHEDVKRLSDSRIANLHERLAVLQDRIEGKLTPIVQGLADEADYLNTELTTTRTLSLKQLNDSLGFVIRNRRGTLRWARKLGFLILEWTLLTLMWCVWFIVVVVRWVRKILHAIMAVIRWLLWM</sequence>
<keyword evidence="4" id="KW-1185">Reference proteome</keyword>
<feature type="compositionally biased region" description="Basic and acidic residues" evidence="1">
    <location>
        <begin position="968"/>
        <end position="989"/>
    </location>
</feature>
<dbReference type="GeneID" id="28896647"/>
<feature type="region of interest" description="Disordered" evidence="1">
    <location>
        <begin position="876"/>
        <end position="1022"/>
    </location>
</feature>
<feature type="compositionally biased region" description="Polar residues" evidence="1">
    <location>
        <begin position="178"/>
        <end position="195"/>
    </location>
</feature>
<feature type="compositionally biased region" description="Polar residues" evidence="1">
    <location>
        <begin position="153"/>
        <end position="165"/>
    </location>
</feature>
<protein>
    <submittedName>
        <fullName evidence="3">Uncharacterized protein</fullName>
    </submittedName>
</protein>
<keyword evidence="2" id="KW-0472">Membrane</keyword>
<feature type="region of interest" description="Disordered" evidence="1">
    <location>
        <begin position="676"/>
        <end position="776"/>
    </location>
</feature>
<dbReference type="PANTHER" id="PTHR38426:SF1">
    <property type="entry name" value="MAINTENANCE OF TELOMERE CAPPING PROTEIN 4"/>
    <property type="match status" value="1"/>
</dbReference>
<dbReference type="Proteomes" id="UP000076632">
    <property type="component" value="Unassembled WGS sequence"/>
</dbReference>
<feature type="compositionally biased region" description="Basic residues" evidence="1">
    <location>
        <begin position="635"/>
        <end position="645"/>
    </location>
</feature>
<feature type="compositionally biased region" description="Polar residues" evidence="1">
    <location>
        <begin position="951"/>
        <end position="963"/>
    </location>
</feature>
<evidence type="ECO:0000256" key="1">
    <source>
        <dbReference type="SAM" id="MobiDB-lite"/>
    </source>
</evidence>
<evidence type="ECO:0000313" key="4">
    <source>
        <dbReference type="Proteomes" id="UP000076632"/>
    </source>
</evidence>
<feature type="compositionally biased region" description="Polar residues" evidence="1">
    <location>
        <begin position="990"/>
        <end position="1004"/>
    </location>
</feature>
<keyword evidence="2" id="KW-1133">Transmembrane helix</keyword>
<feature type="compositionally biased region" description="Polar residues" evidence="1">
    <location>
        <begin position="374"/>
        <end position="390"/>
    </location>
</feature>
<keyword evidence="2" id="KW-0812">Transmembrane</keyword>
<feature type="compositionally biased region" description="Basic residues" evidence="1">
    <location>
        <begin position="479"/>
        <end position="492"/>
    </location>
</feature>
<feature type="compositionally biased region" description="Polar residues" evidence="1">
    <location>
        <begin position="688"/>
        <end position="704"/>
    </location>
</feature>
<feature type="compositionally biased region" description="Basic and acidic residues" evidence="1">
    <location>
        <begin position="114"/>
        <end position="139"/>
    </location>
</feature>
<dbReference type="EMBL" id="KV407454">
    <property type="protein sequence ID" value="KZF26245.1"/>
    <property type="molecule type" value="Genomic_DNA"/>
</dbReference>
<dbReference type="PANTHER" id="PTHR38426">
    <property type="entry name" value="MAINTENANCE OF TELOMERE CAPPING PROTEIN 4"/>
    <property type="match status" value="1"/>
</dbReference>
<dbReference type="InParanoid" id="A0A165JHE7"/>
<dbReference type="RefSeq" id="XP_018191800.1">
    <property type="nucleotide sequence ID" value="XM_018331510.1"/>
</dbReference>
<feature type="compositionally biased region" description="Low complexity" evidence="1">
    <location>
        <begin position="1"/>
        <end position="29"/>
    </location>
</feature>
<feature type="compositionally biased region" description="Basic and acidic residues" evidence="1">
    <location>
        <begin position="876"/>
        <end position="886"/>
    </location>
</feature>
<dbReference type="OMA" id="RRPRMDW"/>
<feature type="region of interest" description="Disordered" evidence="1">
    <location>
        <begin position="1"/>
        <end position="216"/>
    </location>
</feature>
<feature type="region of interest" description="Disordered" evidence="1">
    <location>
        <begin position="531"/>
        <end position="557"/>
    </location>
</feature>
<feature type="compositionally biased region" description="Basic and acidic residues" evidence="1">
    <location>
        <begin position="919"/>
        <end position="930"/>
    </location>
</feature>
<accession>A0A165JHE7</accession>
<feature type="region of interest" description="Disordered" evidence="1">
    <location>
        <begin position="364"/>
        <end position="390"/>
    </location>
</feature>
<dbReference type="OrthoDB" id="310895at2759"/>
<feature type="region of interest" description="Disordered" evidence="1">
    <location>
        <begin position="591"/>
        <end position="650"/>
    </location>
</feature>
<dbReference type="STRING" id="1328760.A0A165JHE7"/>
<gene>
    <name evidence="3" type="ORF">L228DRAFT_242685</name>
</gene>
<evidence type="ECO:0000256" key="2">
    <source>
        <dbReference type="SAM" id="Phobius"/>
    </source>
</evidence>
<feature type="compositionally biased region" description="Polar residues" evidence="1">
    <location>
        <begin position="720"/>
        <end position="740"/>
    </location>
</feature>